<dbReference type="Pfam" id="PF09291">
    <property type="entry name" value="DUF1968"/>
    <property type="match status" value="1"/>
</dbReference>
<reference evidence="2" key="1">
    <citation type="submission" date="2018-03" db="EMBL/GenBank/DDBJ databases">
        <title>ARS-UCD1.2.</title>
        <authorList>
            <person name="Rosen B.D."/>
            <person name="Bickhart D.M."/>
            <person name="Koren S."/>
            <person name="Schnabel R.D."/>
            <person name="Hall R."/>
            <person name="Zimin A."/>
            <person name="Dreischer C."/>
            <person name="Schultheiss S."/>
            <person name="Schroeder S.G."/>
            <person name="Elsik C.G."/>
            <person name="Couldrey C."/>
            <person name="Liu G.E."/>
            <person name="Van Tassell C.P."/>
            <person name="Phillippy A.M."/>
            <person name="Smith T.P.L."/>
            <person name="Medrano J.F."/>
        </authorList>
    </citation>
    <scope>NUCLEOTIDE SEQUENCE [LARGE SCALE GENOMIC DNA]</scope>
    <source>
        <strain evidence="2">Hereford</strain>
    </source>
</reference>
<name>A0AAA9TGI3_BOVIN</name>
<dbReference type="Gene3D" id="2.60.40.10">
    <property type="entry name" value="Immunoglobulins"/>
    <property type="match status" value="1"/>
</dbReference>
<reference evidence="2" key="3">
    <citation type="submission" date="2025-09" db="UniProtKB">
        <authorList>
            <consortium name="Ensembl"/>
        </authorList>
    </citation>
    <scope>IDENTIFICATION</scope>
    <source>
        <strain evidence="2">Hereford</strain>
    </source>
</reference>
<feature type="domain" description="T-cell receptor alpha chain constant" evidence="1">
    <location>
        <begin position="28"/>
        <end position="84"/>
    </location>
</feature>
<dbReference type="Ensembl" id="ENSBTAT00000133039.1">
    <property type="protein sequence ID" value="ENSBTAP00000095289.1"/>
    <property type="gene ID" value="ENSBTAG00000063329.1"/>
</dbReference>
<keyword evidence="3" id="KW-1185">Reference proteome</keyword>
<dbReference type="InterPro" id="IPR013783">
    <property type="entry name" value="Ig-like_fold"/>
</dbReference>
<evidence type="ECO:0000313" key="3">
    <source>
        <dbReference type="Proteomes" id="UP000009136"/>
    </source>
</evidence>
<dbReference type="InterPro" id="IPR015370">
    <property type="entry name" value="TCR_alpha_C"/>
</dbReference>
<organism evidence="2 3">
    <name type="scientific">Bos taurus</name>
    <name type="common">Bovine</name>
    <dbReference type="NCBI Taxonomy" id="9913"/>
    <lineage>
        <taxon>Eukaryota</taxon>
        <taxon>Metazoa</taxon>
        <taxon>Chordata</taxon>
        <taxon>Craniata</taxon>
        <taxon>Vertebrata</taxon>
        <taxon>Euteleostomi</taxon>
        <taxon>Mammalia</taxon>
        <taxon>Eutheria</taxon>
        <taxon>Laurasiatheria</taxon>
        <taxon>Artiodactyla</taxon>
        <taxon>Ruminantia</taxon>
        <taxon>Pecora</taxon>
        <taxon>Bovidae</taxon>
        <taxon>Bovinae</taxon>
        <taxon>Bos</taxon>
    </lineage>
</organism>
<protein>
    <recommendedName>
        <fullName evidence="1">T-cell receptor alpha chain constant domain-containing protein</fullName>
    </recommendedName>
</protein>
<accession>A0AAA9TGI3</accession>
<dbReference type="InterPro" id="IPR036179">
    <property type="entry name" value="Ig-like_dom_sf"/>
</dbReference>
<sequence>IQTYSYLKKCFRGKNLYNVKSNPTSAIDFDFQTIVSQVTKTMVFSSNSTVLDMGAIGSKSNWVLAWSKSTNVGHEDTFDQNFYPKKSSETGMNLNYQSLSVIRFCTLLPEAVGWFKLLMALWQLSS</sequence>
<evidence type="ECO:0000313" key="2">
    <source>
        <dbReference type="Ensembl" id="ENSBTAP00000095289.1"/>
    </source>
</evidence>
<dbReference type="Proteomes" id="UP000009136">
    <property type="component" value="Chromosome 10"/>
</dbReference>
<dbReference type="SUPFAM" id="SSF48726">
    <property type="entry name" value="Immunoglobulin"/>
    <property type="match status" value="1"/>
</dbReference>
<reference evidence="2" key="2">
    <citation type="submission" date="2025-08" db="UniProtKB">
        <authorList>
            <consortium name="Ensembl"/>
        </authorList>
    </citation>
    <scope>IDENTIFICATION</scope>
    <source>
        <strain evidence="2">Hereford</strain>
    </source>
</reference>
<dbReference type="AlphaFoldDB" id="A0AAA9TGI3"/>
<proteinExistence type="predicted"/>
<evidence type="ECO:0000259" key="1">
    <source>
        <dbReference type="Pfam" id="PF09291"/>
    </source>
</evidence>